<feature type="region of interest" description="Disordered" evidence="5">
    <location>
        <begin position="624"/>
        <end position="686"/>
    </location>
</feature>
<evidence type="ECO:0000313" key="8">
    <source>
        <dbReference type="Proteomes" id="UP001152798"/>
    </source>
</evidence>
<organism evidence="7 8">
    <name type="scientific">Nezara viridula</name>
    <name type="common">Southern green stink bug</name>
    <name type="synonym">Cimex viridulus</name>
    <dbReference type="NCBI Taxonomy" id="85310"/>
    <lineage>
        <taxon>Eukaryota</taxon>
        <taxon>Metazoa</taxon>
        <taxon>Ecdysozoa</taxon>
        <taxon>Arthropoda</taxon>
        <taxon>Hexapoda</taxon>
        <taxon>Insecta</taxon>
        <taxon>Pterygota</taxon>
        <taxon>Neoptera</taxon>
        <taxon>Paraneoptera</taxon>
        <taxon>Hemiptera</taxon>
        <taxon>Heteroptera</taxon>
        <taxon>Panheteroptera</taxon>
        <taxon>Pentatomomorpha</taxon>
        <taxon>Pentatomoidea</taxon>
        <taxon>Pentatomidae</taxon>
        <taxon>Pentatominae</taxon>
        <taxon>Nezara</taxon>
    </lineage>
</organism>
<dbReference type="SUPFAM" id="SSF57716">
    <property type="entry name" value="Glucocorticoid receptor-like (DNA-binding domain)"/>
    <property type="match status" value="4"/>
</dbReference>
<dbReference type="CDD" id="cd09445">
    <property type="entry name" value="LIM_Mical_like_2"/>
    <property type="match status" value="1"/>
</dbReference>
<dbReference type="FunFam" id="2.10.110.10:FF:000002">
    <property type="entry name" value="LIM domain and actin-binding 1"/>
    <property type="match status" value="1"/>
</dbReference>
<dbReference type="CDD" id="cd09358">
    <property type="entry name" value="LIM_Mical_like"/>
    <property type="match status" value="1"/>
</dbReference>
<feature type="compositionally biased region" description="Acidic residues" evidence="5">
    <location>
        <begin position="627"/>
        <end position="641"/>
    </location>
</feature>
<dbReference type="Gene3D" id="2.10.110.10">
    <property type="entry name" value="Cysteine Rich Protein"/>
    <property type="match status" value="2"/>
</dbReference>
<proteinExistence type="predicted"/>
<dbReference type="SMART" id="SM00132">
    <property type="entry name" value="LIM"/>
    <property type="match status" value="2"/>
</dbReference>
<feature type="region of interest" description="Disordered" evidence="5">
    <location>
        <begin position="853"/>
        <end position="968"/>
    </location>
</feature>
<gene>
    <name evidence="7" type="ORF">NEZAVI_LOCUS2665</name>
</gene>
<feature type="compositionally biased region" description="Basic and acidic residues" evidence="5">
    <location>
        <begin position="714"/>
        <end position="725"/>
    </location>
</feature>
<accession>A0A9P0GXR6</accession>
<feature type="domain" description="LIM zinc-binding" evidence="6">
    <location>
        <begin position="1054"/>
        <end position="1114"/>
    </location>
</feature>
<keyword evidence="3 4" id="KW-0440">LIM domain</keyword>
<evidence type="ECO:0000256" key="3">
    <source>
        <dbReference type="ARBA" id="ARBA00023038"/>
    </source>
</evidence>
<dbReference type="PROSITE" id="PS50023">
    <property type="entry name" value="LIM_DOMAIN_2"/>
    <property type="match status" value="2"/>
</dbReference>
<dbReference type="EMBL" id="OV725077">
    <property type="protein sequence ID" value="CAH1391694.1"/>
    <property type="molecule type" value="Genomic_DNA"/>
</dbReference>
<keyword evidence="2 4" id="KW-0862">Zinc</keyword>
<dbReference type="OrthoDB" id="25654at2759"/>
<dbReference type="AlphaFoldDB" id="A0A9P0GXR6"/>
<feature type="domain" description="LIM zinc-binding" evidence="6">
    <location>
        <begin position="454"/>
        <end position="514"/>
    </location>
</feature>
<feature type="region of interest" description="Disordered" evidence="5">
    <location>
        <begin position="714"/>
        <end position="760"/>
    </location>
</feature>
<evidence type="ECO:0000256" key="1">
    <source>
        <dbReference type="ARBA" id="ARBA00022723"/>
    </source>
</evidence>
<feature type="region of interest" description="Disordered" evidence="5">
    <location>
        <begin position="1"/>
        <end position="92"/>
    </location>
</feature>
<evidence type="ECO:0000256" key="2">
    <source>
        <dbReference type="ARBA" id="ARBA00022833"/>
    </source>
</evidence>
<dbReference type="GO" id="GO:0046872">
    <property type="term" value="F:metal ion binding"/>
    <property type="evidence" value="ECO:0007669"/>
    <property type="project" value="UniProtKB-KW"/>
</dbReference>
<keyword evidence="1 4" id="KW-0479">Metal-binding</keyword>
<keyword evidence="8" id="KW-1185">Reference proteome</keyword>
<feature type="compositionally biased region" description="Acidic residues" evidence="5">
    <location>
        <begin position="941"/>
        <end position="964"/>
    </location>
</feature>
<dbReference type="Proteomes" id="UP001152798">
    <property type="component" value="Chromosome 1"/>
</dbReference>
<name>A0A9P0GXR6_NEZVI</name>
<dbReference type="Pfam" id="PF00412">
    <property type="entry name" value="LIM"/>
    <property type="match status" value="2"/>
</dbReference>
<feature type="compositionally biased region" description="Basic and acidic residues" evidence="5">
    <location>
        <begin position="676"/>
        <end position="686"/>
    </location>
</feature>
<feature type="compositionally biased region" description="Low complexity" evidence="5">
    <location>
        <begin position="64"/>
        <end position="80"/>
    </location>
</feature>
<evidence type="ECO:0000259" key="6">
    <source>
        <dbReference type="PROSITE" id="PS50023"/>
    </source>
</evidence>
<evidence type="ECO:0000313" key="7">
    <source>
        <dbReference type="EMBL" id="CAH1391694.1"/>
    </source>
</evidence>
<feature type="region of interest" description="Disordered" evidence="5">
    <location>
        <begin position="258"/>
        <end position="295"/>
    </location>
</feature>
<dbReference type="PROSITE" id="PS00478">
    <property type="entry name" value="LIM_DOMAIN_1"/>
    <property type="match status" value="2"/>
</dbReference>
<dbReference type="InterPro" id="IPR001781">
    <property type="entry name" value="Znf_LIM"/>
</dbReference>
<dbReference type="PANTHER" id="PTHR24206">
    <property type="entry name" value="OS06G0237300 PROTEIN"/>
    <property type="match status" value="1"/>
</dbReference>
<sequence>MAEVAKSVVREESAGGGEEEDDGPSLGEMIQAELLTLGGGWTGSDNGWSTVEEVAKGIVSPLGPQATSSPQASSPSARSPSSPPNGHANDQLTPNCVQLVITPTSPPASPLRSEAPVITNGHVEEVAIDHAESVEDCAETVHEEVSSCVESVLEEVIEQTVQRQVVETTVQRQVVETFLQHEVDQTVQQQFDLSDEQQVGVIGYHQVEQVAQHQDEHIVQHHDEQIVQHHDEQIAQNNIELVEHHKFDENEVMESVTTVTEKKKKKKSLGGEEGGEESVTVTKKKTKKSKKTEGKENHISIKLNYVNEASKSFNGETKATTEVPVLPAVPIRELRRSFGDIHKACENTDPIQSDNLVNEKQLRARSLGDLTRIDNQRKIVTGVNVKELAAQYWRTISIENNINEKEKRIGRLDKSSFSKFDQLSKKTVLHVRSSDPAKAQKTFSQGSADGQVTVMCKACEKAVFAMEQIKAERAVWHKNCFRCHTCNKQLTVDIYQSHEGELYCKPHFRELFKPKVVLDEEEPVRRRKPEMIIRENQPLELPPEVVRASDKPDLGLEELGQLNVKSRFQVFEKHDQTDGELERSPTTVSVKRSSSILSKLAKFQKKGMDIGVTDDSLNGFVYVESSSSEEEEEDEENEEGEEKGVVKCRRKARERPVSFSKMDDVKRNWESVQQSQRREEMREERKQELQQIRSRLFQGKQGKMKELYEQAVAESEKSGVKKEAGEEIVTGSEKAKAVRERFEKGDTGAGEGDGSKKAVDEDMAVFEEGISKKSRNIFLEMEAAAKSNPIVPGQHSPARTDSVRRPREAYYKREVSQCEDVVRSSDKVEDVMAVETADLSTRFKFFETYKEPEKQKRAFRITPPREGQVKSESPEREVYRDPDVVRCDDKLEDESAIKKSQTTSRMLSMFRQLEEQKEVLPDGPKPKKCFTPPPDYKGSESSEDESGEEEEESEEEEEESETEEGVVKSSYKVKDEFLEQARHAAKAKELAAKFECWEPEKQSTNNAINMLDSEHASIESTKSLKARFESLQNEQPREKARPKVNRFVELPAATLCAYCDSKVYPLERIETNGKIFHKGCFRCSYCNCILRMDTYTLNNGHLYCLPHFKQLFISKGNYDEGFGTDQHKRKWEHPVNGNTSS</sequence>
<feature type="compositionally biased region" description="Basic and acidic residues" evidence="5">
    <location>
        <begin position="733"/>
        <end position="746"/>
    </location>
</feature>
<evidence type="ECO:0000256" key="5">
    <source>
        <dbReference type="SAM" id="MobiDB-lite"/>
    </source>
</evidence>
<protein>
    <recommendedName>
        <fullName evidence="6">LIM zinc-binding domain-containing protein</fullName>
    </recommendedName>
</protein>
<feature type="compositionally biased region" description="Basic and acidic residues" evidence="5">
    <location>
        <begin position="867"/>
        <end position="897"/>
    </location>
</feature>
<evidence type="ECO:0000256" key="4">
    <source>
        <dbReference type="PROSITE-ProRule" id="PRU00125"/>
    </source>
</evidence>
<reference evidence="7" key="1">
    <citation type="submission" date="2022-01" db="EMBL/GenBank/DDBJ databases">
        <authorList>
            <person name="King R."/>
        </authorList>
    </citation>
    <scope>NUCLEOTIDE SEQUENCE</scope>
</reference>